<dbReference type="EMBL" id="CP144694">
    <property type="protein sequence ID" value="WVZ02921.1"/>
    <property type="molecule type" value="Genomic_DNA"/>
</dbReference>
<evidence type="ECO:0000313" key="2">
    <source>
        <dbReference type="EMBL" id="WVZ02921.1"/>
    </source>
</evidence>
<proteinExistence type="predicted"/>
<gene>
    <name evidence="2" type="ORF">V8G54_023727</name>
</gene>
<evidence type="ECO:0000313" key="3">
    <source>
        <dbReference type="Proteomes" id="UP001374535"/>
    </source>
</evidence>
<sequence>MTKREREQGSRFTGMGSYNRTPKNQRDTPMSGFTGESNTKRKTDVSLGSSEIAKKTKWIVAFGEKRMTTKKKKNAQKKPLNENFGFFIPTMPLHMTVTWTSGYGISEAEPFVEWGPKGGNNVKSPAGTLTFDRNTMCGAPARTVGWRDPGYTHTSFLKELWPNRQTLFLAICEGETLGGGSTLLFLYSLGSMMEEKMNALKGRMEGRMNVVEGGINTLKRRNIQEIKEMLQKSKNHIKGSEKSKKTVKKGKKEGETGMDVMKDNGGENSTDGEKKRETEAVVLNVDGFAGIRGQDVREENICKEEGNDENCDGNIGVAAIENVAITTYFSGDSVVGCGVYVKTEKKEERCPQGSKTDEEPLFPWVEGVELSTIEGNGTQGQTTRATDVFEVHPTVKTWQQKSKNLSWKNMATTLLRIVEGNRRSMLCKSWATVTQIENVAIFRENLKVDEKVFCFQPFSSYTVKSSFVGNKGATTTKRVVATRTDEVRDVNLRISQNWDKRIQEEWKSLEEDISYDGIGGGNFRRV</sequence>
<dbReference type="InterPro" id="IPR008963">
    <property type="entry name" value="Purple_acid_Pase-like_N"/>
</dbReference>
<feature type="compositionally biased region" description="Basic and acidic residues" evidence="1">
    <location>
        <begin position="252"/>
        <end position="274"/>
    </location>
</feature>
<dbReference type="AlphaFoldDB" id="A0AAQ3N5G4"/>
<feature type="region of interest" description="Disordered" evidence="1">
    <location>
        <begin position="233"/>
        <end position="274"/>
    </location>
</feature>
<dbReference type="SUPFAM" id="SSF49363">
    <property type="entry name" value="Purple acid phosphatase, N-terminal domain"/>
    <property type="match status" value="1"/>
</dbReference>
<dbReference type="GO" id="GO:0003993">
    <property type="term" value="F:acid phosphatase activity"/>
    <property type="evidence" value="ECO:0007669"/>
    <property type="project" value="InterPro"/>
</dbReference>
<name>A0AAQ3N5G4_VIGMU</name>
<dbReference type="Proteomes" id="UP001374535">
    <property type="component" value="Chromosome 7"/>
</dbReference>
<protein>
    <submittedName>
        <fullName evidence="2">Uncharacterized protein</fullName>
    </submittedName>
</protein>
<feature type="region of interest" description="Disordered" evidence="1">
    <location>
        <begin position="1"/>
        <end position="48"/>
    </location>
</feature>
<dbReference type="PANTHER" id="PTHR45778:SF34">
    <property type="entry name" value="PURPLE ACID PHOSPHATASE"/>
    <property type="match status" value="1"/>
</dbReference>
<keyword evidence="3" id="KW-1185">Reference proteome</keyword>
<dbReference type="PANTHER" id="PTHR45778">
    <property type="entry name" value="PURPLE ACID PHOSPHATASE-RELATED"/>
    <property type="match status" value="1"/>
</dbReference>
<accession>A0AAQ3N5G4</accession>
<dbReference type="GO" id="GO:0046872">
    <property type="term" value="F:metal ion binding"/>
    <property type="evidence" value="ECO:0007669"/>
    <property type="project" value="InterPro"/>
</dbReference>
<organism evidence="2 3">
    <name type="scientific">Vigna mungo</name>
    <name type="common">Black gram</name>
    <name type="synonym">Phaseolus mungo</name>
    <dbReference type="NCBI Taxonomy" id="3915"/>
    <lineage>
        <taxon>Eukaryota</taxon>
        <taxon>Viridiplantae</taxon>
        <taxon>Streptophyta</taxon>
        <taxon>Embryophyta</taxon>
        <taxon>Tracheophyta</taxon>
        <taxon>Spermatophyta</taxon>
        <taxon>Magnoliopsida</taxon>
        <taxon>eudicotyledons</taxon>
        <taxon>Gunneridae</taxon>
        <taxon>Pentapetalae</taxon>
        <taxon>rosids</taxon>
        <taxon>fabids</taxon>
        <taxon>Fabales</taxon>
        <taxon>Fabaceae</taxon>
        <taxon>Papilionoideae</taxon>
        <taxon>50 kb inversion clade</taxon>
        <taxon>NPAAA clade</taxon>
        <taxon>indigoferoid/millettioid clade</taxon>
        <taxon>Phaseoleae</taxon>
        <taxon>Vigna</taxon>
    </lineage>
</organism>
<reference evidence="2 3" key="1">
    <citation type="journal article" date="2023" name="Life. Sci Alliance">
        <title>Evolutionary insights into 3D genome organization and epigenetic landscape of Vigna mungo.</title>
        <authorList>
            <person name="Junaid A."/>
            <person name="Singh B."/>
            <person name="Bhatia S."/>
        </authorList>
    </citation>
    <scope>NUCLEOTIDE SEQUENCE [LARGE SCALE GENOMIC DNA]</scope>
    <source>
        <strain evidence="2">Urdbean</strain>
    </source>
</reference>
<evidence type="ECO:0000256" key="1">
    <source>
        <dbReference type="SAM" id="MobiDB-lite"/>
    </source>
</evidence>